<evidence type="ECO:0000313" key="2">
    <source>
        <dbReference type="EMBL" id="VBB18732.1"/>
    </source>
</evidence>
<gene>
    <name evidence="2" type="ORF">YASMINEVIRUS_1264</name>
</gene>
<keyword evidence="3" id="KW-1185">Reference proteome</keyword>
<reference evidence="2 3" key="1">
    <citation type="submission" date="2018-10" db="EMBL/GenBank/DDBJ databases">
        <authorList>
            <consortium name="IHU Genomes"/>
        </authorList>
    </citation>
    <scope>NUCLEOTIDE SEQUENCE [LARGE SCALE GENOMIC DNA]</scope>
    <source>
        <strain evidence="2 3">A1</strain>
    </source>
</reference>
<evidence type="ECO:0000313" key="3">
    <source>
        <dbReference type="Proteomes" id="UP000594342"/>
    </source>
</evidence>
<name>A0A5K0UAZ5_9VIRU</name>
<proteinExistence type="predicted"/>
<comment type="caution">
    <text evidence="2">The sequence shown here is derived from an EMBL/GenBank/DDBJ whole genome shotgun (WGS) entry which is preliminary data.</text>
</comment>
<accession>A0A5K0UAZ5</accession>
<dbReference type="Proteomes" id="UP000594342">
    <property type="component" value="Unassembled WGS sequence"/>
</dbReference>
<feature type="compositionally biased region" description="Basic and acidic residues" evidence="1">
    <location>
        <begin position="127"/>
        <end position="136"/>
    </location>
</feature>
<feature type="compositionally biased region" description="Polar residues" evidence="1">
    <location>
        <begin position="95"/>
        <end position="106"/>
    </location>
</feature>
<feature type="non-terminal residue" evidence="2">
    <location>
        <position position="1"/>
    </location>
</feature>
<feature type="region of interest" description="Disordered" evidence="1">
    <location>
        <begin position="95"/>
        <end position="136"/>
    </location>
</feature>
<sequence length="179" mass="20639">LWINTMSAKVQACRDVFSHYVKLYPELKQVTLVFNETVVINEVEASGATVYDANMVPTEINISTHIYKRVERSKDNMIHILLHEMSHAITDYKQNQTTAGGSNQSQKHGEPSYSSSSKSLNHKTLRKRDSQRRFNDSHHPPMFWDSYVEVLKHASRMGFVNIDLTKIDVDYVKKLNTCH</sequence>
<protein>
    <submittedName>
        <fullName evidence="2">Uncharacterized protein</fullName>
    </submittedName>
</protein>
<organism evidence="2 3">
    <name type="scientific">Yasminevirus sp. GU-2018</name>
    <dbReference type="NCBI Taxonomy" id="2420051"/>
    <lineage>
        <taxon>Viruses</taxon>
        <taxon>Varidnaviria</taxon>
        <taxon>Bamfordvirae</taxon>
        <taxon>Nucleocytoviricota</taxon>
        <taxon>Megaviricetes</taxon>
        <taxon>Imitervirales</taxon>
        <taxon>Mimiviridae</taxon>
        <taxon>Klosneuvirinae</taxon>
        <taxon>Yasminevirus</taxon>
        <taxon>Yasminevirus saudimassiliense</taxon>
    </lineage>
</organism>
<dbReference type="EMBL" id="UPSH01000001">
    <property type="protein sequence ID" value="VBB18732.1"/>
    <property type="molecule type" value="Genomic_DNA"/>
</dbReference>
<evidence type="ECO:0000256" key="1">
    <source>
        <dbReference type="SAM" id="MobiDB-lite"/>
    </source>
</evidence>